<proteinExistence type="inferred from homology"/>
<dbReference type="SUPFAM" id="SSF47802">
    <property type="entry name" value="DNA polymerase beta, N-terminal domain-like"/>
    <property type="match status" value="1"/>
</dbReference>
<evidence type="ECO:0000256" key="11">
    <source>
        <dbReference type="RuleBase" id="RU366014"/>
    </source>
</evidence>
<evidence type="ECO:0000313" key="15">
    <source>
        <dbReference type="Proteomes" id="UP000722485"/>
    </source>
</evidence>
<comment type="subcellular location">
    <subcellularLocation>
        <location evidence="1 11">Nucleus</location>
    </subcellularLocation>
</comment>
<dbReference type="Pfam" id="PF14792">
    <property type="entry name" value="DNA_pol_B_palm"/>
    <property type="match status" value="1"/>
</dbReference>
<keyword evidence="6 11" id="KW-0227">DNA damage</keyword>
<evidence type="ECO:0000256" key="8">
    <source>
        <dbReference type="ARBA" id="ARBA00023204"/>
    </source>
</evidence>
<feature type="compositionally biased region" description="Low complexity" evidence="12">
    <location>
        <begin position="194"/>
        <end position="205"/>
    </location>
</feature>
<evidence type="ECO:0000256" key="2">
    <source>
        <dbReference type="ARBA" id="ARBA00008323"/>
    </source>
</evidence>
<keyword evidence="9 11" id="KW-0539">Nucleus</keyword>
<gene>
    <name evidence="14" type="ORF">G7Z17_g7468</name>
</gene>
<dbReference type="InterPro" id="IPR018944">
    <property type="entry name" value="DNA_pol_lambd_fingers_domain"/>
</dbReference>
<dbReference type="GO" id="GO:0003887">
    <property type="term" value="F:DNA-directed DNA polymerase activity"/>
    <property type="evidence" value="ECO:0007669"/>
    <property type="project" value="UniProtKB-UniRule"/>
</dbReference>
<dbReference type="PROSITE" id="PS50172">
    <property type="entry name" value="BRCT"/>
    <property type="match status" value="1"/>
</dbReference>
<dbReference type="InterPro" id="IPR029398">
    <property type="entry name" value="PolB_thumb"/>
</dbReference>
<dbReference type="Gene3D" id="1.10.150.110">
    <property type="entry name" value="DNA polymerase beta, N-terminal domain-like"/>
    <property type="match status" value="1"/>
</dbReference>
<evidence type="ECO:0000256" key="7">
    <source>
        <dbReference type="ARBA" id="ARBA00022932"/>
    </source>
</evidence>
<dbReference type="GO" id="GO:0046872">
    <property type="term" value="F:metal ion binding"/>
    <property type="evidence" value="ECO:0007669"/>
    <property type="project" value="UniProtKB-UniRule"/>
</dbReference>
<dbReference type="PANTHER" id="PTHR11276">
    <property type="entry name" value="DNA POLYMERASE TYPE-X FAMILY MEMBER"/>
    <property type="match status" value="1"/>
</dbReference>
<evidence type="ECO:0000313" key="14">
    <source>
        <dbReference type="EMBL" id="KAF7547834.1"/>
    </source>
</evidence>
<dbReference type="Gene3D" id="3.30.210.10">
    <property type="entry name" value="DNA polymerase, thumb domain"/>
    <property type="match status" value="1"/>
</dbReference>
<dbReference type="InterPro" id="IPR002008">
    <property type="entry name" value="DNA_pol_X_beta-like"/>
</dbReference>
<dbReference type="InterPro" id="IPR010996">
    <property type="entry name" value="HHH_MUS81"/>
</dbReference>
<feature type="region of interest" description="Disordered" evidence="12">
    <location>
        <begin position="72"/>
        <end position="107"/>
    </location>
</feature>
<dbReference type="Proteomes" id="UP000722485">
    <property type="component" value="Unassembled WGS sequence"/>
</dbReference>
<dbReference type="EMBL" id="JAANBB010000166">
    <property type="protein sequence ID" value="KAF7547834.1"/>
    <property type="molecule type" value="Genomic_DNA"/>
</dbReference>
<comment type="similarity">
    <text evidence="2 11">Belongs to the DNA polymerase type-X family.</text>
</comment>
<dbReference type="SUPFAM" id="SSF81585">
    <property type="entry name" value="PsbU/PolX domain-like"/>
    <property type="match status" value="1"/>
</dbReference>
<dbReference type="PRINTS" id="PR00869">
    <property type="entry name" value="DNAPOLX"/>
</dbReference>
<sequence>MSTYTRGSPMVLDLPPVFLLPTHLQLAELHELEGKIGSLTYDINDAKIVVGNISRRERAMFELRRAKLQTVPLQQHQRIAHDGSPRSPADMDDDDNPHASKRRRLSGLSDQTANIVKVVKLAWLKDSLEQGEVLPVDPYLLYEARKVSPDNASRLNKTSSPSSILERAARDQLDQPAMSSSPSRMRHTSRLDTPSMASPSQQPPSLARQTTSEHEIALPPVPDFLKTTYSCQRPTPVNPPNDDFVRVLKQVRTIRLLRGDQVGVRAYSTSIATVAAYPFPLKTSEGERIPSSCVGRDTDVLEEISRLPGCGAKIAELYQQWKEKGHISEAEKAESDAMISVLKLFYDVWGVGDITARELYQKGWRDLDDLVEYGWSSLSRSQQIGVKYYDELKLKIPRDEAEAIGATVLDHARQIDAGFEMVIVGGFRRGKKECGDVDVLLSHRNDDMTVKTIRDIVMSLEKAHLITHTLTLTTRNSERGQAPLPWRDQTGRGSGFDTLDKAMVVWQDPRQKDAPHRRVDIIVSPWKTVGCAVLGWSGGTTFERDLRRYCKKEKGWKFDSSGIRSRTDGAWVDLEGSSTGNEAPDMETAERRVFEGLGLAWRRPEERCTG</sequence>
<keyword evidence="15" id="KW-1185">Reference proteome</keyword>
<dbReference type="InterPro" id="IPR001357">
    <property type="entry name" value="BRCT_dom"/>
</dbReference>
<evidence type="ECO:0000256" key="12">
    <source>
        <dbReference type="SAM" id="MobiDB-lite"/>
    </source>
</evidence>
<reference evidence="14" key="1">
    <citation type="submission" date="2020-03" db="EMBL/GenBank/DDBJ databases">
        <title>Draft Genome Sequence of Cylindrodendrum hubeiense.</title>
        <authorList>
            <person name="Buettner E."/>
            <person name="Kellner H."/>
        </authorList>
    </citation>
    <scope>NUCLEOTIDE SEQUENCE</scope>
    <source>
        <strain evidence="14">IHI 201604</strain>
    </source>
</reference>
<dbReference type="InterPro" id="IPR028207">
    <property type="entry name" value="DNA_pol_B_palm_palm"/>
</dbReference>
<evidence type="ECO:0000256" key="1">
    <source>
        <dbReference type="ARBA" id="ARBA00004123"/>
    </source>
</evidence>
<dbReference type="InterPro" id="IPR043519">
    <property type="entry name" value="NT_sf"/>
</dbReference>
<organism evidence="14 15">
    <name type="scientific">Cylindrodendrum hubeiense</name>
    <dbReference type="NCBI Taxonomy" id="595255"/>
    <lineage>
        <taxon>Eukaryota</taxon>
        <taxon>Fungi</taxon>
        <taxon>Dikarya</taxon>
        <taxon>Ascomycota</taxon>
        <taxon>Pezizomycotina</taxon>
        <taxon>Sordariomycetes</taxon>
        <taxon>Hypocreomycetidae</taxon>
        <taxon>Hypocreales</taxon>
        <taxon>Nectriaceae</taxon>
        <taxon>Cylindrodendrum</taxon>
    </lineage>
</organism>
<dbReference type="FunFam" id="1.10.150.20:FF:000010">
    <property type="entry name" value="DNA polymerase lambda"/>
    <property type="match status" value="1"/>
</dbReference>
<dbReference type="GO" id="GO:0005634">
    <property type="term" value="C:nucleus"/>
    <property type="evidence" value="ECO:0007669"/>
    <property type="project" value="UniProtKB-SubCell"/>
</dbReference>
<comment type="function">
    <text evidence="11">DNA polymerase that functions in several pathways of DNA repair. Involved in base excision repair (BER) responsible for repair of lesions that give rise to abasic (AP) sites in DNA. Also contributes to DNA double-strand break repair by non-homologous end joining and homologous recombination. Has both template-dependent and template-independent (terminal transferase) DNA polymerase activities. Has also a 5'-deoxyribose-5-phosphate lyase (dRP lyase) activity.</text>
</comment>
<dbReference type="FunFam" id="3.30.210.10:FF:000005">
    <property type="entry name" value="DNA polymerase IV"/>
    <property type="match status" value="1"/>
</dbReference>
<protein>
    <recommendedName>
        <fullName evidence="11">DNA polymerase</fullName>
        <ecNumber evidence="11">2.7.7.7</ecNumber>
    </recommendedName>
</protein>
<evidence type="ECO:0000256" key="9">
    <source>
        <dbReference type="ARBA" id="ARBA00023242"/>
    </source>
</evidence>
<evidence type="ECO:0000256" key="6">
    <source>
        <dbReference type="ARBA" id="ARBA00022763"/>
    </source>
</evidence>
<keyword evidence="4 11" id="KW-0548">Nucleotidyltransferase</keyword>
<feature type="domain" description="BRCT" evidence="13">
    <location>
        <begin position="116"/>
        <end position="141"/>
    </location>
</feature>
<keyword evidence="3 11" id="KW-0808">Transferase</keyword>
<dbReference type="InterPro" id="IPR027421">
    <property type="entry name" value="DNA_pol_lamdba_lyase_dom_sf"/>
</dbReference>
<dbReference type="OrthoDB" id="205514at2759"/>
<evidence type="ECO:0000256" key="5">
    <source>
        <dbReference type="ARBA" id="ARBA00022723"/>
    </source>
</evidence>
<dbReference type="EC" id="2.7.7.7" evidence="11"/>
<keyword evidence="7 11" id="KW-0239">DNA-directed DNA polymerase</keyword>
<dbReference type="PRINTS" id="PR00870">
    <property type="entry name" value="DNAPOLXBETA"/>
</dbReference>
<feature type="compositionally biased region" description="Polar residues" evidence="12">
    <location>
        <begin position="151"/>
        <end position="163"/>
    </location>
</feature>
<dbReference type="Pfam" id="PF10391">
    <property type="entry name" value="DNA_pol_lambd_f"/>
    <property type="match status" value="1"/>
</dbReference>
<evidence type="ECO:0000256" key="3">
    <source>
        <dbReference type="ARBA" id="ARBA00022679"/>
    </source>
</evidence>
<evidence type="ECO:0000256" key="10">
    <source>
        <dbReference type="ARBA" id="ARBA00049244"/>
    </source>
</evidence>
<comment type="catalytic activity">
    <reaction evidence="10 11">
        <text>DNA(n) + a 2'-deoxyribonucleoside 5'-triphosphate = DNA(n+1) + diphosphate</text>
        <dbReference type="Rhea" id="RHEA:22508"/>
        <dbReference type="Rhea" id="RHEA-COMP:17339"/>
        <dbReference type="Rhea" id="RHEA-COMP:17340"/>
        <dbReference type="ChEBI" id="CHEBI:33019"/>
        <dbReference type="ChEBI" id="CHEBI:61560"/>
        <dbReference type="ChEBI" id="CHEBI:173112"/>
        <dbReference type="EC" id="2.7.7.7"/>
    </reaction>
</comment>
<dbReference type="SMART" id="SM00483">
    <property type="entry name" value="POLXc"/>
    <property type="match status" value="1"/>
</dbReference>
<comment type="caution">
    <text evidence="14">The sequence shown here is derived from an EMBL/GenBank/DDBJ whole genome shotgun (WGS) entry which is preliminary data.</text>
</comment>
<accession>A0A9P5H737</accession>
<dbReference type="AlphaFoldDB" id="A0A9P5H737"/>
<dbReference type="CDD" id="cd00141">
    <property type="entry name" value="NT_POLXc"/>
    <property type="match status" value="1"/>
</dbReference>
<dbReference type="InterPro" id="IPR022312">
    <property type="entry name" value="DNA_pol_X"/>
</dbReference>
<name>A0A9P5H737_9HYPO</name>
<dbReference type="InterPro" id="IPR002054">
    <property type="entry name" value="DNA-dir_DNA_pol_X"/>
</dbReference>
<dbReference type="InterPro" id="IPR037160">
    <property type="entry name" value="DNA_Pol_thumb_sf"/>
</dbReference>
<keyword evidence="5" id="KW-0479">Metal-binding</keyword>
<dbReference type="Pfam" id="PF14791">
    <property type="entry name" value="DNA_pol_B_thumb"/>
    <property type="match status" value="1"/>
</dbReference>
<feature type="region of interest" description="Disordered" evidence="12">
    <location>
        <begin position="151"/>
        <end position="212"/>
    </location>
</feature>
<dbReference type="GO" id="GO:0006303">
    <property type="term" value="P:double-strand break repair via nonhomologous end joining"/>
    <property type="evidence" value="ECO:0007669"/>
    <property type="project" value="TreeGrafter"/>
</dbReference>
<dbReference type="PANTHER" id="PTHR11276:SF29">
    <property type="entry name" value="DNA POLYMERASE TYPE-X FAMILY PROTEIN POL4"/>
    <property type="match status" value="1"/>
</dbReference>
<dbReference type="SUPFAM" id="SSF81301">
    <property type="entry name" value="Nucleotidyltransferase"/>
    <property type="match status" value="1"/>
</dbReference>
<evidence type="ECO:0000259" key="13">
    <source>
        <dbReference type="PROSITE" id="PS50172"/>
    </source>
</evidence>
<dbReference type="Pfam" id="PF14716">
    <property type="entry name" value="HHH_8"/>
    <property type="match status" value="1"/>
</dbReference>
<evidence type="ECO:0000256" key="4">
    <source>
        <dbReference type="ARBA" id="ARBA00022695"/>
    </source>
</evidence>
<dbReference type="Gene3D" id="1.10.150.20">
    <property type="entry name" value="5' to 3' exonuclease, C-terminal subdomain"/>
    <property type="match status" value="1"/>
</dbReference>
<dbReference type="Gene3D" id="3.30.460.10">
    <property type="entry name" value="Beta Polymerase, domain 2"/>
    <property type="match status" value="1"/>
</dbReference>
<keyword evidence="8 11" id="KW-0234">DNA repair</keyword>
<dbReference type="GO" id="GO:0003677">
    <property type="term" value="F:DNA binding"/>
    <property type="evidence" value="ECO:0007669"/>
    <property type="project" value="UniProtKB-UniRule"/>
</dbReference>